<feature type="region of interest" description="Disordered" evidence="1">
    <location>
        <begin position="936"/>
        <end position="974"/>
    </location>
</feature>
<gene>
    <name evidence="2" type="ORF">GALMADRAFT_1362020</name>
</gene>
<feature type="compositionally biased region" description="Gly residues" evidence="1">
    <location>
        <begin position="382"/>
        <end position="396"/>
    </location>
</feature>
<feature type="compositionally biased region" description="Acidic residues" evidence="1">
    <location>
        <begin position="579"/>
        <end position="595"/>
    </location>
</feature>
<organism evidence="2 3">
    <name type="scientific">Galerina marginata (strain CBS 339.88)</name>
    <dbReference type="NCBI Taxonomy" id="685588"/>
    <lineage>
        <taxon>Eukaryota</taxon>
        <taxon>Fungi</taxon>
        <taxon>Dikarya</taxon>
        <taxon>Basidiomycota</taxon>
        <taxon>Agaricomycotina</taxon>
        <taxon>Agaricomycetes</taxon>
        <taxon>Agaricomycetidae</taxon>
        <taxon>Agaricales</taxon>
        <taxon>Agaricineae</taxon>
        <taxon>Strophariaceae</taxon>
        <taxon>Galerina</taxon>
    </lineage>
</organism>
<feature type="region of interest" description="Disordered" evidence="1">
    <location>
        <begin position="462"/>
        <end position="608"/>
    </location>
</feature>
<evidence type="ECO:0000256" key="1">
    <source>
        <dbReference type="SAM" id="MobiDB-lite"/>
    </source>
</evidence>
<feature type="compositionally biased region" description="Acidic residues" evidence="1">
    <location>
        <begin position="400"/>
        <end position="409"/>
    </location>
</feature>
<sequence>MPPKRKANNEPSPNEKGTKRLKETPNSPVSSRLRAPKQPPMQTRTRSRRLANPPPTVVNSTEVVSSVAEPSVTSEGSRRVTRSGGLRGEVVSPAPSPPLNPLKKSFRKFMAEADAMRKAGADEDTVIRNMTARVEAKEARVKALEVIKEKEARAQALVLIKEKYRRVAEGKATTALIIQQARARAAVAPSDEEPVSDSYDPSAVDNRAAAKKEAAKIIRRASAKAGFPPSNEEPLSDSEDAIDEDAASRRRLDQFAEHLKAEKEIWDSAEEVKAAWRTKKVKEAGGGREFFAGVVITRPHRSSMDMQVDDGHDNGKEADDEDEDEEEEEEEEEEDPNDMVDRVDKGKGRERDDGDDDSHDPHPDRSIDKDGSDYDENEGWGNPAGGNTEGDYGGGSDEQHSEDDMEVDDPAAYSNGDDDCDDEDVTPRGARRLYRRSNTSADEAFFAKSALNSFNVKLVQGLGGQSPIESGTSGSDFSETRRLRKTQRAFSRQVPDHSETEDEDDAALAADVVLSSPVEPARQRGHRKIASESEEDPEAEFRPSQVTSTRRPKSAVDDAAEDVGVGSAQEEEGHGLSDFEMEDDFDGGIGDEEGDSQPKNKGGRHSKEWLEDCKRLGEAVRIGTATISKKHKATLDAHLYKLAERWNLFQQFLSLQNPDIGGLDEFRQLAKEKWGLFLRLSKEEQIETMEKITEALTRLTRDESALKSAVRRLASSKREVQKNIEFISRWNPDIHYLVLDFYTGNDPAARQNCGVIASSALGEKIMKENPAPISIILDGVADKFRSSEADNKFETYMKEHKKRKEAFMGQANSQAKEAPPTTVKPSSSAFRAEVTEFVKQRLLVLAPGEVANNVKWAKLSAIAKKYGFCLDGWPSAVVSSLPHEELKAIPLDSQDYQEIPLITDTYGKALIKIKHLPPADVASIKKAKRLSTTEVHSTISAPPAPVPPSPSVPSAGHWSSPIRPQSNHLDHHQSLGSPLRITTKLTTAYFPSPSAHPQPSFQDPKLSNDYAKALADLNARFEHQAKTKHTSESFTGYRIVNNRDQGTDQLFSFTTPEIQVQESAPAPASKLAGFPFRSDTGGRDSRRKFVQLKGLPSAISPSGLLNQLNGPPSSRSLQSKIPPNHVSKRVYLDGPQFPNPSSASASSSRRVTWGPTTTHKIGGEQRQGSHNERIRYDRERNYQEVVGKPGPSREVFRE</sequence>
<dbReference type="Proteomes" id="UP000027222">
    <property type="component" value="Unassembled WGS sequence"/>
</dbReference>
<feature type="region of interest" description="Disordered" evidence="1">
    <location>
        <begin position="1100"/>
        <end position="1198"/>
    </location>
</feature>
<feature type="region of interest" description="Disordered" evidence="1">
    <location>
        <begin position="186"/>
        <end position="206"/>
    </location>
</feature>
<feature type="region of interest" description="Disordered" evidence="1">
    <location>
        <begin position="287"/>
        <end position="440"/>
    </location>
</feature>
<feature type="compositionally biased region" description="Polar residues" evidence="1">
    <location>
        <begin position="467"/>
        <end position="477"/>
    </location>
</feature>
<feature type="compositionally biased region" description="Basic and acidic residues" evidence="1">
    <location>
        <begin position="1161"/>
        <end position="1182"/>
    </location>
</feature>
<feature type="compositionally biased region" description="Acidic residues" evidence="1">
    <location>
        <begin position="234"/>
        <end position="245"/>
    </location>
</feature>
<reference evidence="3" key="1">
    <citation type="journal article" date="2014" name="Proc. Natl. Acad. Sci. U.S.A.">
        <title>Extensive sampling of basidiomycete genomes demonstrates inadequacy of the white-rot/brown-rot paradigm for wood decay fungi.</title>
        <authorList>
            <person name="Riley R."/>
            <person name="Salamov A.A."/>
            <person name="Brown D.W."/>
            <person name="Nagy L.G."/>
            <person name="Floudas D."/>
            <person name="Held B.W."/>
            <person name="Levasseur A."/>
            <person name="Lombard V."/>
            <person name="Morin E."/>
            <person name="Otillar R."/>
            <person name="Lindquist E.A."/>
            <person name="Sun H."/>
            <person name="LaButti K.M."/>
            <person name="Schmutz J."/>
            <person name="Jabbour D."/>
            <person name="Luo H."/>
            <person name="Baker S.E."/>
            <person name="Pisabarro A.G."/>
            <person name="Walton J.D."/>
            <person name="Blanchette R.A."/>
            <person name="Henrissat B."/>
            <person name="Martin F."/>
            <person name="Cullen D."/>
            <person name="Hibbett D.S."/>
            <person name="Grigoriev I.V."/>
        </authorList>
    </citation>
    <scope>NUCLEOTIDE SEQUENCE [LARGE SCALE GENOMIC DNA]</scope>
    <source>
        <strain evidence="3">CBS 339.88</strain>
    </source>
</reference>
<accession>A0A067TDU6</accession>
<dbReference type="OrthoDB" id="3131734at2759"/>
<evidence type="ECO:0000313" key="3">
    <source>
        <dbReference type="Proteomes" id="UP000027222"/>
    </source>
</evidence>
<name>A0A067TDU6_GALM3</name>
<feature type="compositionally biased region" description="Low complexity" evidence="1">
    <location>
        <begin position="57"/>
        <end position="67"/>
    </location>
</feature>
<dbReference type="HOGENOM" id="CLU_007302_0_0_1"/>
<feature type="region of interest" description="Disordered" evidence="1">
    <location>
        <begin position="221"/>
        <end position="247"/>
    </location>
</feature>
<proteinExistence type="predicted"/>
<feature type="compositionally biased region" description="Basic and acidic residues" evidence="1">
    <location>
        <begin position="339"/>
        <end position="352"/>
    </location>
</feature>
<dbReference type="AlphaFoldDB" id="A0A067TDU6"/>
<feature type="compositionally biased region" description="Acidic residues" evidence="1">
    <location>
        <begin position="318"/>
        <end position="338"/>
    </location>
</feature>
<feature type="compositionally biased region" description="Pro residues" evidence="1">
    <location>
        <begin position="942"/>
        <end position="951"/>
    </location>
</feature>
<protein>
    <submittedName>
        <fullName evidence="2">Uncharacterized protein</fullName>
    </submittedName>
</protein>
<feature type="region of interest" description="Disordered" evidence="1">
    <location>
        <begin position="1"/>
        <end position="102"/>
    </location>
</feature>
<feature type="compositionally biased region" description="Basic and acidic residues" evidence="1">
    <location>
        <begin position="359"/>
        <end position="372"/>
    </location>
</feature>
<dbReference type="EMBL" id="KL142372">
    <property type="protein sequence ID" value="KDR80497.1"/>
    <property type="molecule type" value="Genomic_DNA"/>
</dbReference>
<keyword evidence="3" id="KW-1185">Reference proteome</keyword>
<evidence type="ECO:0000313" key="2">
    <source>
        <dbReference type="EMBL" id="KDR80497.1"/>
    </source>
</evidence>
<feature type="compositionally biased region" description="Polar residues" evidence="1">
    <location>
        <begin position="1100"/>
        <end position="1121"/>
    </location>
</feature>
<feature type="region of interest" description="Disordered" evidence="1">
    <location>
        <begin position="1062"/>
        <end position="1084"/>
    </location>
</feature>